<protein>
    <submittedName>
        <fullName evidence="1">Uncharacterized protein</fullName>
    </submittedName>
</protein>
<proteinExistence type="predicted"/>
<name>A0A8S5LB06_9CAUD</name>
<reference evidence="1" key="1">
    <citation type="journal article" date="2021" name="Proc. Natl. Acad. Sci. U.S.A.">
        <title>A Catalog of Tens of Thousands of Viruses from Human Metagenomes Reveals Hidden Associations with Chronic Diseases.</title>
        <authorList>
            <person name="Tisza M.J."/>
            <person name="Buck C.B."/>
        </authorList>
    </citation>
    <scope>NUCLEOTIDE SEQUENCE</scope>
    <source>
        <strain evidence="1">CtBev14</strain>
    </source>
</reference>
<accession>A0A8S5LB06</accession>
<organism evidence="1">
    <name type="scientific">Podoviridae sp. ctBev14</name>
    <dbReference type="NCBI Taxonomy" id="2823556"/>
    <lineage>
        <taxon>Viruses</taxon>
        <taxon>Duplodnaviria</taxon>
        <taxon>Heunggongvirae</taxon>
        <taxon>Uroviricota</taxon>
        <taxon>Caudoviricetes</taxon>
    </lineage>
</organism>
<evidence type="ECO:0000313" key="1">
    <source>
        <dbReference type="EMBL" id="DAD67104.1"/>
    </source>
</evidence>
<dbReference type="EMBL" id="BK014667">
    <property type="protein sequence ID" value="DAD67104.1"/>
    <property type="molecule type" value="Genomic_DNA"/>
</dbReference>
<sequence>MQIKRPDVVKVFGKDAMQGNYLPVKFGTNVVVPKESFENIANKNFEYGLESLEGDLQLKDLNTVFFYQSTLLKYLFSKGIPEFSAYENYEAGAVVQKDGVVWVATKAIEASLHKKEPNPCDPCDCKVECENPVYPSKESGWCKIITSCEYDLKIAELEEKDAALEKSINNINEINNIKGVKGFAILPNKTTGALELDLELSDNSHIAIPMTKFGHIERKNDGTLLITNANGTTLEVPPIKVKAAKEADGKVVITNQDGSTVEIGKPAEFDLSQHVDNKTVRLKDGKLEVIKEKCATVTNLNTLEVSNGNLKQLGISCFTGVFNAADANTAIGAPVEFGKTNVEKSDAITAKEDITSGNQLDFTGWQVASDKEVHQYIYSRVGDGVQSGWVRSNDSGMNEDGTLKNPNDWGKWVYELNLPKQPTASTGLDCAAIDALPERQWKKGTTILAKQDGECVRLVAFDSIFQEIGVGITADKTNAFVNEEYRIVVTVSNTGEGKNELTNLNIVGPANTTDYEIKDVTFTKSEADEVEQVNNLTYNIRGLKKGGTVVIKYTVVPKVLGNYQFTAAVNPNSALDKDLGNNNATLILNAHTKADPNYVPSVDCPLIVATELDSNTQLVQLRTKIEDGKQYAIANVDNFGNLFANRETLKGLKIRLENASTVVGYKRSHNWRDGYILSSGNLAASNVVDGDGGLTYDNVLNSSADGIKSGTDGFTFENGVVTITEDIEVFAISCRPQGNNCKWQHYMFSTALAPTTKVIATSNVIGGAVSIVDIYANEVTLDDDVSKINVIPSSITVNKSKKVQATVTRNNRATRVQKLVFRVRAGTAASLNYTSTSNYAVTHSAGKTTITENSITVSADAKPTDSVNTKYIQVIVE</sequence>